<feature type="region of interest" description="Disordered" evidence="1">
    <location>
        <begin position="43"/>
        <end position="65"/>
    </location>
</feature>
<evidence type="ECO:0000256" key="1">
    <source>
        <dbReference type="SAM" id="MobiDB-lite"/>
    </source>
</evidence>
<accession>A0A8J2ZYS1</accession>
<sequence>MKEGKKKKPFYRRWWFIVIAVIVILGAIGAVFGDDEESAKPAAKATETVAKPKPKPKQSESDKIKSIISKDVGKKNVVKVEVNDDASTQDNAKDKVVIATLKGSENLTKNMTRKGILMDSRDLLAKLYADKNVSQVTVMWQLTLQDQYGNESDDTVVKIGLTRKTADKINWKNFDYNNFETVADTYFVHPAIK</sequence>
<dbReference type="RefSeq" id="WP_188498175.1">
    <property type="nucleotide sequence ID" value="NZ_BMFV01000025.1"/>
</dbReference>
<dbReference type="EMBL" id="BMFV01000025">
    <property type="protein sequence ID" value="GGH85105.1"/>
    <property type="molecule type" value="Genomic_DNA"/>
</dbReference>
<dbReference type="AlphaFoldDB" id="A0A8J2ZYS1"/>
<gene>
    <name evidence="2" type="ORF">GCM10007096_29720</name>
</gene>
<evidence type="ECO:0008006" key="4">
    <source>
        <dbReference type="Google" id="ProtNLM"/>
    </source>
</evidence>
<reference evidence="2" key="2">
    <citation type="submission" date="2020-09" db="EMBL/GenBank/DDBJ databases">
        <authorList>
            <person name="Sun Q."/>
            <person name="Zhou Y."/>
        </authorList>
    </citation>
    <scope>NUCLEOTIDE SEQUENCE</scope>
    <source>
        <strain evidence="2">CGMCC 1.12777</strain>
    </source>
</reference>
<keyword evidence="3" id="KW-1185">Reference proteome</keyword>
<organism evidence="2 3">
    <name type="scientific">Pullulanibacillus pueri</name>
    <dbReference type="NCBI Taxonomy" id="1437324"/>
    <lineage>
        <taxon>Bacteria</taxon>
        <taxon>Bacillati</taxon>
        <taxon>Bacillota</taxon>
        <taxon>Bacilli</taxon>
        <taxon>Bacillales</taxon>
        <taxon>Sporolactobacillaceae</taxon>
        <taxon>Pullulanibacillus</taxon>
    </lineage>
</organism>
<evidence type="ECO:0000313" key="2">
    <source>
        <dbReference type="EMBL" id="GGH85105.1"/>
    </source>
</evidence>
<comment type="caution">
    <text evidence="2">The sequence shown here is derived from an EMBL/GenBank/DDBJ whole genome shotgun (WGS) entry which is preliminary data.</text>
</comment>
<evidence type="ECO:0000313" key="3">
    <source>
        <dbReference type="Proteomes" id="UP000656813"/>
    </source>
</evidence>
<protein>
    <recommendedName>
        <fullName evidence="4">DUF5067 domain-containing protein</fullName>
    </recommendedName>
</protein>
<reference evidence="2" key="1">
    <citation type="journal article" date="2014" name="Int. J. Syst. Evol. Microbiol.">
        <title>Complete genome sequence of Corynebacterium casei LMG S-19264T (=DSM 44701T), isolated from a smear-ripened cheese.</title>
        <authorList>
            <consortium name="US DOE Joint Genome Institute (JGI-PGF)"/>
            <person name="Walter F."/>
            <person name="Albersmeier A."/>
            <person name="Kalinowski J."/>
            <person name="Ruckert C."/>
        </authorList>
    </citation>
    <scope>NUCLEOTIDE SEQUENCE</scope>
    <source>
        <strain evidence="2">CGMCC 1.12777</strain>
    </source>
</reference>
<name>A0A8J2ZYS1_9BACL</name>
<dbReference type="Proteomes" id="UP000656813">
    <property type="component" value="Unassembled WGS sequence"/>
</dbReference>
<proteinExistence type="predicted"/>